<dbReference type="InterPro" id="IPR013744">
    <property type="entry name" value="SidJ"/>
</dbReference>
<name>A0A0F7ZMY7_9HYPO</name>
<dbReference type="InterPro" id="IPR029058">
    <property type="entry name" value="AB_hydrolase_fold"/>
</dbReference>
<keyword evidence="2" id="KW-1185">Reference proteome</keyword>
<dbReference type="Gene3D" id="3.40.50.1820">
    <property type="entry name" value="alpha/beta hydrolase"/>
    <property type="match status" value="1"/>
</dbReference>
<dbReference type="Pfam" id="PF08538">
    <property type="entry name" value="DUF1749"/>
    <property type="match status" value="1"/>
</dbReference>
<evidence type="ECO:0000313" key="1">
    <source>
        <dbReference type="EMBL" id="KJZ72820.1"/>
    </source>
</evidence>
<organism evidence="1 2">
    <name type="scientific">Hirsutella minnesotensis 3608</name>
    <dbReference type="NCBI Taxonomy" id="1043627"/>
    <lineage>
        <taxon>Eukaryota</taxon>
        <taxon>Fungi</taxon>
        <taxon>Dikarya</taxon>
        <taxon>Ascomycota</taxon>
        <taxon>Pezizomycotina</taxon>
        <taxon>Sordariomycetes</taxon>
        <taxon>Hypocreomycetidae</taxon>
        <taxon>Hypocreales</taxon>
        <taxon>Ophiocordycipitaceae</taxon>
        <taxon>Hirsutella</taxon>
    </lineage>
</organism>
<sequence length="294" mass="32225">MASHNESFQVLVHPYEGPAKGACAYELGNTSSRNAIIFVGGLSDGPHTVPYIRTVAKHLASATSVSYSVFEIRLRSAFTGFGTASLKDDVEDIAALVKHLRSIGKDKIVLFGHSTGCQDCMEYTNYAKHENPPVDGFILQAPVSDREGLDFICSDKAGLDLASDWLAQGKGDHCLPPDAIPSVLGKPPMSAYRLHSLRAKGGDDDYFSSDFDDETVTRIWGRYEKPVLVLHSGADEFVPPTVNQEALNERYRRANPLVSKLSGLIPEAEHAVLGDEAREWLAIRVIEFLKTLEH</sequence>
<gene>
    <name evidence="1" type="ORF">HIM_07764</name>
</gene>
<dbReference type="Proteomes" id="UP000054481">
    <property type="component" value="Unassembled WGS sequence"/>
</dbReference>
<dbReference type="AlphaFoldDB" id="A0A0F7ZMY7"/>
<dbReference type="PANTHER" id="PTHR31591">
    <property type="entry name" value="UPF0613 PROTEIN PB24D3.06C"/>
    <property type="match status" value="1"/>
</dbReference>
<dbReference type="EMBL" id="KQ030541">
    <property type="protein sequence ID" value="KJZ72820.1"/>
    <property type="molecule type" value="Genomic_DNA"/>
</dbReference>
<protein>
    <submittedName>
        <fullName evidence="1">Uncharacterized protein</fullName>
    </submittedName>
</protein>
<accession>A0A0F7ZMY7</accession>
<dbReference type="OrthoDB" id="10034502at2759"/>
<evidence type="ECO:0000313" key="2">
    <source>
        <dbReference type="Proteomes" id="UP000054481"/>
    </source>
</evidence>
<dbReference type="SUPFAM" id="SSF53474">
    <property type="entry name" value="alpha/beta-Hydrolases"/>
    <property type="match status" value="1"/>
</dbReference>
<proteinExistence type="predicted"/>
<reference evidence="1 2" key="1">
    <citation type="journal article" date="2014" name="Genome Biol. Evol.">
        <title>Comparative genomics and transcriptomics analyses reveal divergent lifestyle features of nematode endoparasitic fungus Hirsutella minnesotensis.</title>
        <authorList>
            <person name="Lai Y."/>
            <person name="Liu K."/>
            <person name="Zhang X."/>
            <person name="Zhang X."/>
            <person name="Li K."/>
            <person name="Wang N."/>
            <person name="Shu C."/>
            <person name="Wu Y."/>
            <person name="Wang C."/>
            <person name="Bushley K.E."/>
            <person name="Xiang M."/>
            <person name="Liu X."/>
        </authorList>
    </citation>
    <scope>NUCLEOTIDE SEQUENCE [LARGE SCALE GENOMIC DNA]</scope>
    <source>
        <strain evidence="1 2">3608</strain>
    </source>
</reference>
<dbReference type="PANTHER" id="PTHR31591:SF7">
    <property type="entry name" value="DUF1749-DOMAIN-CONTAINING PROTEIN"/>
    <property type="match status" value="1"/>
</dbReference>